<dbReference type="RefSeq" id="XP_067494937.1">
    <property type="nucleotide sequence ID" value="XM_067633067.1"/>
</dbReference>
<dbReference type="AlphaFoldDB" id="A0A437ADP1"/>
<name>A0A437ADP1_ARTFL</name>
<gene>
    <name evidence="1" type="ORF">DFL_000404</name>
</gene>
<reference evidence="1 2" key="1">
    <citation type="submission" date="2019-01" db="EMBL/GenBank/DDBJ databases">
        <title>Intercellular communication is required for trap formation in the nematode-trapping fungus Duddingtonia flagrans.</title>
        <authorList>
            <person name="Youssar L."/>
            <person name="Wernet V."/>
            <person name="Hensel N."/>
            <person name="Hildebrandt H.-G."/>
            <person name="Fischer R."/>
        </authorList>
    </citation>
    <scope>NUCLEOTIDE SEQUENCE [LARGE SCALE GENOMIC DNA]</scope>
    <source>
        <strain evidence="1 2">CBS H-5679</strain>
    </source>
</reference>
<evidence type="ECO:0000313" key="2">
    <source>
        <dbReference type="Proteomes" id="UP000283090"/>
    </source>
</evidence>
<protein>
    <submittedName>
        <fullName evidence="1">Uncharacterized protein</fullName>
    </submittedName>
</protein>
<keyword evidence="2" id="KW-1185">Reference proteome</keyword>
<dbReference type="GeneID" id="93582715"/>
<accession>A0A437ADP1</accession>
<proteinExistence type="predicted"/>
<dbReference type="Proteomes" id="UP000283090">
    <property type="component" value="Unassembled WGS sequence"/>
</dbReference>
<sequence>MEDREKYYGWLRAERHEPQAMEFYPRGKNATVEHLRHYCETIYGPAEYKFWPKPTAPQELLRTYESRNPNFALFSDAPKGNRGDDNE</sequence>
<comment type="caution">
    <text evidence="1">The sequence shown here is derived from an EMBL/GenBank/DDBJ whole genome shotgun (WGS) entry which is preliminary data.</text>
</comment>
<evidence type="ECO:0000313" key="1">
    <source>
        <dbReference type="EMBL" id="RVD89393.1"/>
    </source>
</evidence>
<dbReference type="EMBL" id="SAEB01000001">
    <property type="protein sequence ID" value="RVD89393.1"/>
    <property type="molecule type" value="Genomic_DNA"/>
</dbReference>
<organism evidence="1 2">
    <name type="scientific">Arthrobotrys flagrans</name>
    <name type="common">Nematode-trapping fungus</name>
    <name type="synonym">Trichothecium flagrans</name>
    <dbReference type="NCBI Taxonomy" id="97331"/>
    <lineage>
        <taxon>Eukaryota</taxon>
        <taxon>Fungi</taxon>
        <taxon>Dikarya</taxon>
        <taxon>Ascomycota</taxon>
        <taxon>Pezizomycotina</taxon>
        <taxon>Orbiliomycetes</taxon>
        <taxon>Orbiliales</taxon>
        <taxon>Orbiliaceae</taxon>
        <taxon>Arthrobotrys</taxon>
    </lineage>
</organism>
<dbReference type="VEuPathDB" id="FungiDB:DFL_000404"/>